<dbReference type="Proteomes" id="UP000244910">
    <property type="component" value="Chromosome"/>
</dbReference>
<dbReference type="InterPro" id="IPR042070">
    <property type="entry name" value="PucR_C-HTH_sf"/>
</dbReference>
<dbReference type="EMBL" id="CP020953">
    <property type="protein sequence ID" value="AWI03046.1"/>
    <property type="molecule type" value="Genomic_DNA"/>
</dbReference>
<evidence type="ECO:0000259" key="1">
    <source>
        <dbReference type="Pfam" id="PF13556"/>
    </source>
</evidence>
<name>A0A2U8DJT8_9CLOT</name>
<dbReference type="PANTHER" id="PTHR33744">
    <property type="entry name" value="CARBOHYDRATE DIACID REGULATOR"/>
    <property type="match status" value="1"/>
</dbReference>
<feature type="domain" description="PucR C-terminal helix-turn-helix" evidence="1">
    <location>
        <begin position="351"/>
        <end position="409"/>
    </location>
</feature>
<gene>
    <name evidence="2" type="ORF">B9W14_00505</name>
</gene>
<reference evidence="3" key="1">
    <citation type="submission" date="2017-04" db="EMBL/GenBank/DDBJ databases">
        <authorList>
            <person name="Song Y."/>
            <person name="Cho B.-K."/>
        </authorList>
    </citation>
    <scope>NUCLEOTIDE SEQUENCE [LARGE SCALE GENOMIC DNA]</scope>
    <source>
        <strain evidence="3">SL1</strain>
    </source>
</reference>
<dbReference type="OrthoDB" id="1969285at2"/>
<keyword evidence="3" id="KW-1185">Reference proteome</keyword>
<dbReference type="RefSeq" id="WP_032076063.1">
    <property type="nucleotide sequence ID" value="NZ_CP020953.1"/>
</dbReference>
<evidence type="ECO:0000313" key="2">
    <source>
        <dbReference type="EMBL" id="AWI03046.1"/>
    </source>
</evidence>
<dbReference type="InterPro" id="IPR051448">
    <property type="entry name" value="CdaR-like_regulators"/>
</dbReference>
<protein>
    <submittedName>
        <fullName evidence="2">PucR family transcriptional regulator</fullName>
    </submittedName>
</protein>
<dbReference type="AlphaFoldDB" id="A0A2U8DJT8"/>
<evidence type="ECO:0000313" key="3">
    <source>
        <dbReference type="Proteomes" id="UP000244910"/>
    </source>
</evidence>
<dbReference type="InterPro" id="IPR025736">
    <property type="entry name" value="PucR_C-HTH_dom"/>
</dbReference>
<sequence>MQKKNDLYKKKYEIYNSLFTENSIDGILNIGENFLGNPIFILDTSYRIITRSNLAKLDNSSIETYNGESYLLLDIIQLMKKNKCIDKIYNSDNAFFYNSDEILIFCSIRISNITVGYISVLQSKREFNDEDLELTNVLSKVFSIQFQKENLFISNSGLDEEYYLTDLLMNRIDNIEYITKRLKYINFNLYENFIILSIPFKQKYNDYRDNFGLKELIKNFKHILRNCISTYYKDRIIFLISNEHKEVIDDSLKQTLLEFLKLNNLQCGISMVFENLLDIKDFFYQSIYALKLPSCMKIDNTINYFEDYIEYYLFNISICTTNDSYKINLLTLVHPWIKKLIKFDNQNKTDLLKTLKTYIENNRNANATSIQLNIHRSTFFYRFNKIQNILNTSLGNKYDIFKLELSFKILNYNALTKNITDCHEFQ</sequence>
<accession>A0A2U8DJT8</accession>
<organism evidence="2 3">
    <name type="scientific">Clostridium drakei</name>
    <dbReference type="NCBI Taxonomy" id="332101"/>
    <lineage>
        <taxon>Bacteria</taxon>
        <taxon>Bacillati</taxon>
        <taxon>Bacillota</taxon>
        <taxon>Clostridia</taxon>
        <taxon>Eubacteriales</taxon>
        <taxon>Clostridiaceae</taxon>
        <taxon>Clostridium</taxon>
    </lineage>
</organism>
<proteinExistence type="predicted"/>
<dbReference type="Pfam" id="PF13556">
    <property type="entry name" value="HTH_30"/>
    <property type="match status" value="1"/>
</dbReference>
<dbReference type="KEGG" id="cdrk:B9W14_00505"/>
<dbReference type="Gene3D" id="1.10.10.2840">
    <property type="entry name" value="PucR C-terminal helix-turn-helix domain"/>
    <property type="match status" value="1"/>
</dbReference>